<name>A0A5A7TB75_CUCMM</name>
<organism evidence="1 2">
    <name type="scientific">Cucumis melo var. makuwa</name>
    <name type="common">Oriental melon</name>
    <dbReference type="NCBI Taxonomy" id="1194695"/>
    <lineage>
        <taxon>Eukaryota</taxon>
        <taxon>Viridiplantae</taxon>
        <taxon>Streptophyta</taxon>
        <taxon>Embryophyta</taxon>
        <taxon>Tracheophyta</taxon>
        <taxon>Spermatophyta</taxon>
        <taxon>Magnoliopsida</taxon>
        <taxon>eudicotyledons</taxon>
        <taxon>Gunneridae</taxon>
        <taxon>Pentapetalae</taxon>
        <taxon>rosids</taxon>
        <taxon>fabids</taxon>
        <taxon>Cucurbitales</taxon>
        <taxon>Cucurbitaceae</taxon>
        <taxon>Benincaseae</taxon>
        <taxon>Cucumis</taxon>
    </lineage>
</organism>
<dbReference type="OrthoDB" id="1749943at2759"/>
<dbReference type="EMBL" id="SSTE01017161">
    <property type="protein sequence ID" value="KAA0040702.1"/>
    <property type="molecule type" value="Genomic_DNA"/>
</dbReference>
<evidence type="ECO:0000313" key="1">
    <source>
        <dbReference type="EMBL" id="KAA0040702.1"/>
    </source>
</evidence>
<accession>A0A5A7TB75</accession>
<comment type="caution">
    <text evidence="1">The sequence shown here is derived from an EMBL/GenBank/DDBJ whole genome shotgun (WGS) entry which is preliminary data.</text>
</comment>
<dbReference type="AlphaFoldDB" id="A0A5A7TB75"/>
<dbReference type="Proteomes" id="UP000321393">
    <property type="component" value="Unassembled WGS sequence"/>
</dbReference>
<evidence type="ECO:0000313" key="2">
    <source>
        <dbReference type="Proteomes" id="UP000321393"/>
    </source>
</evidence>
<reference evidence="1 2" key="1">
    <citation type="submission" date="2019-08" db="EMBL/GenBank/DDBJ databases">
        <title>Draft genome sequences of two oriental melons (Cucumis melo L. var makuwa).</title>
        <authorList>
            <person name="Kwon S.-Y."/>
        </authorList>
    </citation>
    <scope>NUCLEOTIDE SEQUENCE [LARGE SCALE GENOMIC DNA]</scope>
    <source>
        <strain evidence="2">cv. SW 3</strain>
        <tissue evidence="1">Leaf</tissue>
    </source>
</reference>
<protein>
    <submittedName>
        <fullName evidence="1">Uncharacterized protein</fullName>
    </submittedName>
</protein>
<proteinExistence type="predicted"/>
<sequence length="200" mass="22030">MGLWAVKRRKVGDEVVVANGFRGENCCSCGGGDGVKGESATRSCLDMSDINLGIFGRVCGETHSRIFEILKSIEVCLSSIFQVWNEFKEWIQTTISVRGENLERGVTQPIYYPKSSREVATVPLLSQYKVIGIYIFGTTSKSVKNFLSHTASFAASQAATYSASIVESAIQDCFMLLHTTAPPFKVKTDHDVDFLAYFSI</sequence>
<gene>
    <name evidence="1" type="ORF">E6C27_scaffold529G00170</name>
</gene>